<dbReference type="Pfam" id="PF07744">
    <property type="entry name" value="SPOC"/>
    <property type="match status" value="1"/>
</dbReference>
<evidence type="ECO:0000313" key="4">
    <source>
        <dbReference type="EMBL" id="EFX79610.1"/>
    </source>
</evidence>
<dbReference type="AlphaFoldDB" id="E9GLY1"/>
<dbReference type="STRING" id="6669.E9GLY1"/>
<evidence type="ECO:0000256" key="1">
    <source>
        <dbReference type="ARBA" id="ARBA00023242"/>
    </source>
</evidence>
<dbReference type="OrthoDB" id="1884872at2759"/>
<accession>E9GLY1</accession>
<name>E9GLY1_DAPPU</name>
<dbReference type="PANTHER" id="PTHR11477">
    <property type="entry name" value="TRANSCRIPTION FACTOR S-II ZINC FINGER DOMAIN-CONTAINING PROTEIN"/>
    <property type="match status" value="1"/>
</dbReference>
<keyword evidence="5" id="KW-1185">Reference proteome</keyword>
<evidence type="ECO:0000256" key="2">
    <source>
        <dbReference type="SAM" id="MobiDB-lite"/>
    </source>
</evidence>
<protein>
    <recommendedName>
        <fullName evidence="3">Spen paralogue and orthologue SPOC C-terminal domain-containing protein</fullName>
    </recommendedName>
</protein>
<dbReference type="InterPro" id="IPR012921">
    <property type="entry name" value="SPOC_C"/>
</dbReference>
<evidence type="ECO:0000313" key="5">
    <source>
        <dbReference type="Proteomes" id="UP000000305"/>
    </source>
</evidence>
<feature type="region of interest" description="Disordered" evidence="2">
    <location>
        <begin position="329"/>
        <end position="350"/>
    </location>
</feature>
<dbReference type="HOGENOM" id="CLU_627401_0_0_1"/>
<keyword evidence="1" id="KW-0539">Nucleus</keyword>
<reference evidence="4 5" key="1">
    <citation type="journal article" date="2011" name="Science">
        <title>The ecoresponsive genome of Daphnia pulex.</title>
        <authorList>
            <person name="Colbourne J.K."/>
            <person name="Pfrender M.E."/>
            <person name="Gilbert D."/>
            <person name="Thomas W.K."/>
            <person name="Tucker A."/>
            <person name="Oakley T.H."/>
            <person name="Tokishita S."/>
            <person name="Aerts A."/>
            <person name="Arnold G.J."/>
            <person name="Basu M.K."/>
            <person name="Bauer D.J."/>
            <person name="Caceres C.E."/>
            <person name="Carmel L."/>
            <person name="Casola C."/>
            <person name="Choi J.H."/>
            <person name="Detter J.C."/>
            <person name="Dong Q."/>
            <person name="Dusheyko S."/>
            <person name="Eads B.D."/>
            <person name="Frohlich T."/>
            <person name="Geiler-Samerotte K.A."/>
            <person name="Gerlach D."/>
            <person name="Hatcher P."/>
            <person name="Jogdeo S."/>
            <person name="Krijgsveld J."/>
            <person name="Kriventseva E.V."/>
            <person name="Kultz D."/>
            <person name="Laforsch C."/>
            <person name="Lindquist E."/>
            <person name="Lopez J."/>
            <person name="Manak J.R."/>
            <person name="Muller J."/>
            <person name="Pangilinan J."/>
            <person name="Patwardhan R.P."/>
            <person name="Pitluck S."/>
            <person name="Pritham E.J."/>
            <person name="Rechtsteiner A."/>
            <person name="Rho M."/>
            <person name="Rogozin I.B."/>
            <person name="Sakarya O."/>
            <person name="Salamov A."/>
            <person name="Schaack S."/>
            <person name="Shapiro H."/>
            <person name="Shiga Y."/>
            <person name="Skalitzky C."/>
            <person name="Smith Z."/>
            <person name="Souvorov A."/>
            <person name="Sung W."/>
            <person name="Tang Z."/>
            <person name="Tsuchiya D."/>
            <person name="Tu H."/>
            <person name="Vos H."/>
            <person name="Wang M."/>
            <person name="Wolf Y.I."/>
            <person name="Yamagata H."/>
            <person name="Yamada T."/>
            <person name="Ye Y."/>
            <person name="Shaw J.R."/>
            <person name="Andrews J."/>
            <person name="Crease T.J."/>
            <person name="Tang H."/>
            <person name="Lucas S.M."/>
            <person name="Robertson H.M."/>
            <person name="Bork P."/>
            <person name="Koonin E.V."/>
            <person name="Zdobnov E.M."/>
            <person name="Grigoriev I.V."/>
            <person name="Lynch M."/>
            <person name="Boore J.L."/>
        </authorList>
    </citation>
    <scope>NUCLEOTIDE SEQUENCE [LARGE SCALE GENOMIC DNA]</scope>
</reference>
<dbReference type="GO" id="GO:0005634">
    <property type="term" value="C:nucleus"/>
    <property type="evidence" value="ECO:0000318"/>
    <property type="project" value="GO_Central"/>
</dbReference>
<dbReference type="EMBL" id="GL732551">
    <property type="protein sequence ID" value="EFX79610.1"/>
    <property type="molecule type" value="Genomic_DNA"/>
</dbReference>
<dbReference type="InParanoid" id="E9GLY1"/>
<proteinExistence type="predicted"/>
<dbReference type="KEGG" id="dpx:DAPPUDRAFT_104329"/>
<feature type="domain" description="Spen paralogue and orthologue SPOC C-terminal" evidence="3">
    <location>
        <begin position="137"/>
        <end position="258"/>
    </location>
</feature>
<sequence>MAAFEATNSCIPRCSIPRCNKLNEEPSLSSNTKSDIVMDKLGIFARFKVVIIYYCHTPTTPPTGWTTPLINTGGPRFDDCDSVSDGLASSTPRVGSSSSAVSSGEDWVEAVELKSSERNAAVKARITSSALKNYDWESVWKGSVTYKDLKFRVAMEVFDVNKPTDFMKSVMPLSLEVVGNIDNPEKVWNYLKRVKETIDTEVIFLQCSPTSYADWNLYLKFCKACQDMGIAVLGGVPSPVKNLYLFPILKGRPIPKELNRASSLLLGILVMRKGQHKLYENSRPQNVIPTDKKTGPSSSNQPLNRAVANNIRQQVQQEQGILRVNPIKTKPESSKLEATPSKVAKTTNSEPTTRALARFALKEAMWGSCQWKKDLVTDEANVKQIAAEIEESLFAFLNKDVGPKDLGRGILGLVGLEEKMETNEIRLLSSIDGFGDE</sequence>
<dbReference type="GO" id="GO:0006357">
    <property type="term" value="P:regulation of transcription by RNA polymerase II"/>
    <property type="evidence" value="ECO:0000318"/>
    <property type="project" value="GO_Central"/>
</dbReference>
<organism evidence="4 5">
    <name type="scientific">Daphnia pulex</name>
    <name type="common">Water flea</name>
    <dbReference type="NCBI Taxonomy" id="6669"/>
    <lineage>
        <taxon>Eukaryota</taxon>
        <taxon>Metazoa</taxon>
        <taxon>Ecdysozoa</taxon>
        <taxon>Arthropoda</taxon>
        <taxon>Crustacea</taxon>
        <taxon>Branchiopoda</taxon>
        <taxon>Diplostraca</taxon>
        <taxon>Cladocera</taxon>
        <taxon>Anomopoda</taxon>
        <taxon>Daphniidae</taxon>
        <taxon>Daphnia</taxon>
    </lineage>
</organism>
<gene>
    <name evidence="4" type="ORF">DAPPUDRAFT_104329</name>
</gene>
<dbReference type="PANTHER" id="PTHR11477:SF0">
    <property type="entry name" value="IP08861P-RELATED"/>
    <property type="match status" value="1"/>
</dbReference>
<dbReference type="Proteomes" id="UP000000305">
    <property type="component" value="Unassembled WGS sequence"/>
</dbReference>
<evidence type="ECO:0000259" key="3">
    <source>
        <dbReference type="Pfam" id="PF07744"/>
    </source>
</evidence>